<keyword evidence="4" id="KW-0862">Zinc</keyword>
<dbReference type="InterPro" id="IPR050527">
    <property type="entry name" value="Snail/Krueppel_Znf"/>
</dbReference>
<dbReference type="PROSITE" id="PS50157">
    <property type="entry name" value="ZINC_FINGER_C2H2_2"/>
    <property type="match status" value="2"/>
</dbReference>
<dbReference type="GO" id="GO:0000981">
    <property type="term" value="F:DNA-binding transcription factor activity, RNA polymerase II-specific"/>
    <property type="evidence" value="ECO:0007669"/>
    <property type="project" value="TreeGrafter"/>
</dbReference>
<evidence type="ECO:0000313" key="9">
    <source>
        <dbReference type="Ensembl" id="ENSPMAP00000009928.1"/>
    </source>
</evidence>
<reference evidence="9" key="1">
    <citation type="submission" date="2025-08" db="UniProtKB">
        <authorList>
            <consortium name="Ensembl"/>
        </authorList>
    </citation>
    <scope>IDENTIFICATION</scope>
</reference>
<dbReference type="InterPro" id="IPR036236">
    <property type="entry name" value="Znf_C2H2_sf"/>
</dbReference>
<dbReference type="PANTHER" id="PTHR24388:SF53">
    <property type="entry name" value="CHORION TRANSCRIPTION FACTOR CF2-RELATED"/>
    <property type="match status" value="1"/>
</dbReference>
<feature type="region of interest" description="Disordered" evidence="7">
    <location>
        <begin position="1"/>
        <end position="36"/>
    </location>
</feature>
<evidence type="ECO:0000256" key="7">
    <source>
        <dbReference type="SAM" id="MobiDB-lite"/>
    </source>
</evidence>
<evidence type="ECO:0000256" key="2">
    <source>
        <dbReference type="ARBA" id="ARBA00022737"/>
    </source>
</evidence>
<protein>
    <recommendedName>
        <fullName evidence="8">C2H2-type domain-containing protein</fullName>
    </recommendedName>
</protein>
<evidence type="ECO:0000256" key="3">
    <source>
        <dbReference type="ARBA" id="ARBA00022771"/>
    </source>
</evidence>
<dbReference type="SUPFAM" id="SSF57667">
    <property type="entry name" value="beta-beta-alpha zinc fingers"/>
    <property type="match status" value="1"/>
</dbReference>
<dbReference type="PANTHER" id="PTHR24388">
    <property type="entry name" value="ZINC FINGER PROTEIN"/>
    <property type="match status" value="1"/>
</dbReference>
<dbReference type="GO" id="GO:0008270">
    <property type="term" value="F:zinc ion binding"/>
    <property type="evidence" value="ECO:0007669"/>
    <property type="project" value="UniProtKB-KW"/>
</dbReference>
<dbReference type="SMART" id="SM00355">
    <property type="entry name" value="ZnF_C2H2"/>
    <property type="match status" value="2"/>
</dbReference>
<keyword evidence="1" id="KW-0479">Metal-binding</keyword>
<feature type="domain" description="C2H2-type" evidence="8">
    <location>
        <begin position="99"/>
        <end position="120"/>
    </location>
</feature>
<organism evidence="9">
    <name type="scientific">Petromyzon marinus</name>
    <name type="common">Sea lamprey</name>
    <dbReference type="NCBI Taxonomy" id="7757"/>
    <lineage>
        <taxon>Eukaryota</taxon>
        <taxon>Metazoa</taxon>
        <taxon>Chordata</taxon>
        <taxon>Craniata</taxon>
        <taxon>Vertebrata</taxon>
        <taxon>Cyclostomata</taxon>
        <taxon>Hyperoartia</taxon>
        <taxon>Petromyzontiformes</taxon>
        <taxon>Petromyzontidae</taxon>
        <taxon>Petromyzon</taxon>
    </lineage>
</organism>
<evidence type="ECO:0000256" key="4">
    <source>
        <dbReference type="ARBA" id="ARBA00022833"/>
    </source>
</evidence>
<dbReference type="Gene3D" id="3.30.160.60">
    <property type="entry name" value="Classic Zinc Finger"/>
    <property type="match status" value="2"/>
</dbReference>
<dbReference type="STRING" id="7757.ENSPMAP00000009928"/>
<dbReference type="FunFam" id="3.30.160.60:FF:000446">
    <property type="entry name" value="Zinc finger protein"/>
    <property type="match status" value="1"/>
</dbReference>
<feature type="domain" description="C2H2-type" evidence="8">
    <location>
        <begin position="70"/>
        <end position="98"/>
    </location>
</feature>
<dbReference type="Ensembl" id="ENSPMAT00000009971.1">
    <property type="protein sequence ID" value="ENSPMAP00000009928.1"/>
    <property type="gene ID" value="ENSPMAG00000009023.1"/>
</dbReference>
<keyword evidence="5" id="KW-0539">Nucleus</keyword>
<evidence type="ECO:0000256" key="5">
    <source>
        <dbReference type="ARBA" id="ARBA00023242"/>
    </source>
</evidence>
<keyword evidence="2" id="KW-0677">Repeat</keyword>
<evidence type="ECO:0000259" key="8">
    <source>
        <dbReference type="PROSITE" id="PS50157"/>
    </source>
</evidence>
<evidence type="ECO:0000256" key="1">
    <source>
        <dbReference type="ARBA" id="ARBA00022723"/>
    </source>
</evidence>
<dbReference type="HOGENOM" id="CLU_2055117_0_0_1"/>
<proteinExistence type="predicted"/>
<feature type="compositionally biased region" description="Gly residues" evidence="7">
    <location>
        <begin position="13"/>
        <end position="26"/>
    </location>
</feature>
<name>S4RXI7_PETMA</name>
<reference evidence="9" key="2">
    <citation type="submission" date="2025-09" db="UniProtKB">
        <authorList>
            <consortium name="Ensembl"/>
        </authorList>
    </citation>
    <scope>IDENTIFICATION</scope>
</reference>
<accession>S4RXI7</accession>
<dbReference type="GO" id="GO:0000978">
    <property type="term" value="F:RNA polymerase II cis-regulatory region sequence-specific DNA binding"/>
    <property type="evidence" value="ECO:0007669"/>
    <property type="project" value="TreeGrafter"/>
</dbReference>
<dbReference type="PROSITE" id="PS00028">
    <property type="entry name" value="ZINC_FINGER_C2H2_1"/>
    <property type="match status" value="1"/>
</dbReference>
<sequence>RSRRRASASAGSSKGGPGGRGKGRSSGGHADPLSNGLPPFALPAYLSEVATKAGFPQPQWTYDESAERPFACHACGRAFRSKQKLRVHHRRMHSGQKPFLCDICGKAFMFPYAVTQHKRT</sequence>
<dbReference type="InterPro" id="IPR013087">
    <property type="entry name" value="Znf_C2H2_type"/>
</dbReference>
<evidence type="ECO:0000256" key="6">
    <source>
        <dbReference type="PROSITE-ProRule" id="PRU00042"/>
    </source>
</evidence>
<dbReference type="AlphaFoldDB" id="S4RXI7"/>
<dbReference type="Pfam" id="PF00096">
    <property type="entry name" value="zf-C2H2"/>
    <property type="match status" value="2"/>
</dbReference>
<keyword evidence="3 6" id="KW-0863">Zinc-finger</keyword>